<dbReference type="AlphaFoldDB" id="A7EPA8"/>
<accession>A7EPA8</accession>
<proteinExistence type="predicted"/>
<dbReference type="InParanoid" id="A7EPA8"/>
<evidence type="ECO:0000313" key="2">
    <source>
        <dbReference type="Proteomes" id="UP000001312"/>
    </source>
</evidence>
<sequence>MFNVATLRYILSHRLKKAYTEICSMTVTETSDIVVGAWPVEQQV</sequence>
<dbReference type="HOGENOM" id="CLU_3224864_0_0_1"/>
<name>A7EPA8_SCLS1</name>
<dbReference type="Proteomes" id="UP000001312">
    <property type="component" value="Unassembled WGS sequence"/>
</dbReference>
<dbReference type="EMBL" id="CH476629">
    <property type="protein sequence ID" value="EDO04674.1"/>
    <property type="molecule type" value="Genomic_DNA"/>
</dbReference>
<organism evidence="1 2">
    <name type="scientific">Sclerotinia sclerotiorum (strain ATCC 18683 / 1980 / Ss-1)</name>
    <name type="common">White mold</name>
    <name type="synonym">Whetzelinia sclerotiorum</name>
    <dbReference type="NCBI Taxonomy" id="665079"/>
    <lineage>
        <taxon>Eukaryota</taxon>
        <taxon>Fungi</taxon>
        <taxon>Dikarya</taxon>
        <taxon>Ascomycota</taxon>
        <taxon>Pezizomycotina</taxon>
        <taxon>Leotiomycetes</taxon>
        <taxon>Helotiales</taxon>
        <taxon>Sclerotiniaceae</taxon>
        <taxon>Sclerotinia</taxon>
    </lineage>
</organism>
<keyword evidence="2" id="KW-1185">Reference proteome</keyword>
<dbReference type="RefSeq" id="XP_001591711.1">
    <property type="nucleotide sequence ID" value="XM_001591661.1"/>
</dbReference>
<reference evidence="2" key="1">
    <citation type="journal article" date="2011" name="PLoS Genet.">
        <title>Genomic analysis of the necrotrophic fungal pathogens Sclerotinia sclerotiorum and Botrytis cinerea.</title>
        <authorList>
            <person name="Amselem J."/>
            <person name="Cuomo C.A."/>
            <person name="van Kan J.A."/>
            <person name="Viaud M."/>
            <person name="Benito E.P."/>
            <person name="Couloux A."/>
            <person name="Coutinho P.M."/>
            <person name="de Vries R.P."/>
            <person name="Dyer P.S."/>
            <person name="Fillinger S."/>
            <person name="Fournier E."/>
            <person name="Gout L."/>
            <person name="Hahn M."/>
            <person name="Kohn L."/>
            <person name="Lapalu N."/>
            <person name="Plummer K.M."/>
            <person name="Pradier J.M."/>
            <person name="Quevillon E."/>
            <person name="Sharon A."/>
            <person name="Simon A."/>
            <person name="ten Have A."/>
            <person name="Tudzynski B."/>
            <person name="Tudzynski P."/>
            <person name="Wincker P."/>
            <person name="Andrew M."/>
            <person name="Anthouard V."/>
            <person name="Beever R.E."/>
            <person name="Beffa R."/>
            <person name="Benoit I."/>
            <person name="Bouzid O."/>
            <person name="Brault B."/>
            <person name="Chen Z."/>
            <person name="Choquer M."/>
            <person name="Collemare J."/>
            <person name="Cotton P."/>
            <person name="Danchin E.G."/>
            <person name="Da Silva C."/>
            <person name="Gautier A."/>
            <person name="Giraud C."/>
            <person name="Giraud T."/>
            <person name="Gonzalez C."/>
            <person name="Grossetete S."/>
            <person name="Guldener U."/>
            <person name="Henrissat B."/>
            <person name="Howlett B.J."/>
            <person name="Kodira C."/>
            <person name="Kretschmer M."/>
            <person name="Lappartient A."/>
            <person name="Leroch M."/>
            <person name="Levis C."/>
            <person name="Mauceli E."/>
            <person name="Neuveglise C."/>
            <person name="Oeser B."/>
            <person name="Pearson M."/>
            <person name="Poulain J."/>
            <person name="Poussereau N."/>
            <person name="Quesneville H."/>
            <person name="Rascle C."/>
            <person name="Schumacher J."/>
            <person name="Segurens B."/>
            <person name="Sexton A."/>
            <person name="Silva E."/>
            <person name="Sirven C."/>
            <person name="Soanes D.M."/>
            <person name="Talbot N.J."/>
            <person name="Templeton M."/>
            <person name="Yandava C."/>
            <person name="Yarden O."/>
            <person name="Zeng Q."/>
            <person name="Rollins J.A."/>
            <person name="Lebrun M.H."/>
            <person name="Dickman M."/>
        </authorList>
    </citation>
    <scope>NUCLEOTIDE SEQUENCE [LARGE SCALE GENOMIC DNA]</scope>
    <source>
        <strain evidence="2">ATCC 18683 / 1980 / Ss-1</strain>
    </source>
</reference>
<dbReference type="GeneID" id="5487824"/>
<protein>
    <submittedName>
        <fullName evidence="1">Uncharacterized protein</fullName>
    </submittedName>
</protein>
<evidence type="ECO:0000313" key="1">
    <source>
        <dbReference type="EMBL" id="EDO04674.1"/>
    </source>
</evidence>
<gene>
    <name evidence="1" type="ORF">SS1G_07157</name>
</gene>
<dbReference type="KEGG" id="ssl:SS1G_07157"/>